<dbReference type="Gene3D" id="3.40.190.10">
    <property type="entry name" value="Periplasmic binding protein-like II"/>
    <property type="match status" value="2"/>
</dbReference>
<dbReference type="Proteomes" id="UP000535437">
    <property type="component" value="Unassembled WGS sequence"/>
</dbReference>
<organism evidence="9 10">
    <name type="scientific">Nesterenkonia xinjiangensis</name>
    <dbReference type="NCBI Taxonomy" id="225327"/>
    <lineage>
        <taxon>Bacteria</taxon>
        <taxon>Bacillati</taxon>
        <taxon>Actinomycetota</taxon>
        <taxon>Actinomycetes</taxon>
        <taxon>Micrococcales</taxon>
        <taxon>Micrococcaceae</taxon>
        <taxon>Nesterenkonia</taxon>
    </lineage>
</organism>
<dbReference type="AlphaFoldDB" id="A0A7Z0GLJ1"/>
<keyword evidence="3" id="KW-0472">Membrane</keyword>
<evidence type="ECO:0000313" key="10">
    <source>
        <dbReference type="Proteomes" id="UP000535437"/>
    </source>
</evidence>
<dbReference type="PANTHER" id="PTHR30429">
    <property type="entry name" value="D-METHIONINE-BINDING LIPOPROTEIN METQ"/>
    <property type="match status" value="1"/>
</dbReference>
<accession>A0A7Z0GLJ1</accession>
<feature type="signal peptide" evidence="8">
    <location>
        <begin position="1"/>
        <end position="33"/>
    </location>
</feature>
<name>A0A7Z0GLJ1_9MICC</name>
<evidence type="ECO:0000256" key="3">
    <source>
        <dbReference type="ARBA" id="ARBA00023136"/>
    </source>
</evidence>
<dbReference type="PIRSF" id="PIRSF002854">
    <property type="entry name" value="MetQ"/>
    <property type="match status" value="1"/>
</dbReference>
<comment type="subcellular location">
    <subcellularLocation>
        <location evidence="1">Membrane</location>
        <topology evidence="1">Lipid-anchor</topology>
    </subcellularLocation>
</comment>
<dbReference type="CDD" id="cd13597">
    <property type="entry name" value="PBP2_lipoprotein_Tp32"/>
    <property type="match status" value="1"/>
</dbReference>
<keyword evidence="2 8" id="KW-0732">Signal</keyword>
<reference evidence="9 10" key="1">
    <citation type="submission" date="2020-07" db="EMBL/GenBank/DDBJ databases">
        <title>Sequencing the genomes of 1000 actinobacteria strains.</title>
        <authorList>
            <person name="Klenk H.-P."/>
        </authorList>
    </citation>
    <scope>NUCLEOTIDE SEQUENCE [LARGE SCALE GENOMIC DNA]</scope>
    <source>
        <strain evidence="9 10">DSM 15475</strain>
    </source>
</reference>
<evidence type="ECO:0000256" key="6">
    <source>
        <dbReference type="PIRNR" id="PIRNR002854"/>
    </source>
</evidence>
<feature type="chain" id="PRO_5031570925" description="Lipoprotein" evidence="8">
    <location>
        <begin position="34"/>
        <end position="289"/>
    </location>
</feature>
<keyword evidence="10" id="KW-1185">Reference proteome</keyword>
<keyword evidence="4" id="KW-0564">Palmitate</keyword>
<feature type="lipid moiety-binding region" description="S-diacylglycerol cysteine" evidence="7">
    <location>
        <position position="29"/>
    </location>
</feature>
<dbReference type="EMBL" id="JACCFY010000001">
    <property type="protein sequence ID" value="NYJ77679.1"/>
    <property type="molecule type" value="Genomic_DNA"/>
</dbReference>
<dbReference type="GO" id="GO:0016020">
    <property type="term" value="C:membrane"/>
    <property type="evidence" value="ECO:0007669"/>
    <property type="project" value="UniProtKB-SubCell"/>
</dbReference>
<evidence type="ECO:0000256" key="8">
    <source>
        <dbReference type="SAM" id="SignalP"/>
    </source>
</evidence>
<dbReference type="PANTHER" id="PTHR30429:SF0">
    <property type="entry name" value="METHIONINE-BINDING LIPOPROTEIN METQ"/>
    <property type="match status" value="1"/>
</dbReference>
<comment type="caution">
    <text evidence="9">The sequence shown here is derived from an EMBL/GenBank/DDBJ whole genome shotgun (WGS) entry which is preliminary data.</text>
</comment>
<evidence type="ECO:0000256" key="1">
    <source>
        <dbReference type="ARBA" id="ARBA00004635"/>
    </source>
</evidence>
<comment type="similarity">
    <text evidence="6">Belongs to the nlpA lipoprotein family.</text>
</comment>
<dbReference type="RefSeq" id="WP_179541130.1">
    <property type="nucleotide sequence ID" value="NZ_BAAALL010000002.1"/>
</dbReference>
<proteinExistence type="inferred from homology"/>
<sequence length="289" mass="31090">MAFAHSGRTLRLSTAAAVVGVSALALTGCGLFADDEFPIGTENEDGTTTLTVGVSPVPQGDILRFIDEELAADAGLALDVVEYQDYTEPNPALVAGELDANYFQHQPWFESEVEGQGYELAHYEGVHVEPFALFSERHDTLEELPEGGQIGVNNDPSNQGRALAMLADADLIELAEGVDPAEATINDVAENPHDFEFIEADAASLARTLDDVDASVINGNNALEIGLSPTQDSLLVEDPEGSPYANFLAVREGTEDDENLQKLDELLHSDDVRDYIEETWPDGEVAPAF</sequence>
<evidence type="ECO:0000256" key="5">
    <source>
        <dbReference type="ARBA" id="ARBA00023288"/>
    </source>
</evidence>
<keyword evidence="5 6" id="KW-0449">Lipoprotein</keyword>
<dbReference type="Pfam" id="PF03180">
    <property type="entry name" value="Lipoprotein_9"/>
    <property type="match status" value="1"/>
</dbReference>
<evidence type="ECO:0000313" key="9">
    <source>
        <dbReference type="EMBL" id="NYJ77679.1"/>
    </source>
</evidence>
<evidence type="ECO:0000256" key="4">
    <source>
        <dbReference type="ARBA" id="ARBA00023139"/>
    </source>
</evidence>
<gene>
    <name evidence="9" type="ORF">HNR09_001090</name>
</gene>
<dbReference type="InterPro" id="IPR004872">
    <property type="entry name" value="Lipoprotein_NlpA"/>
</dbReference>
<dbReference type="SUPFAM" id="SSF53850">
    <property type="entry name" value="Periplasmic binding protein-like II"/>
    <property type="match status" value="1"/>
</dbReference>
<evidence type="ECO:0000256" key="7">
    <source>
        <dbReference type="PIRSR" id="PIRSR002854-1"/>
    </source>
</evidence>
<evidence type="ECO:0000256" key="2">
    <source>
        <dbReference type="ARBA" id="ARBA00022729"/>
    </source>
</evidence>
<protein>
    <recommendedName>
        <fullName evidence="6">Lipoprotein</fullName>
    </recommendedName>
</protein>